<comment type="cofactor">
    <cofactor evidence="2">
        <name>[4Fe-4S] cluster</name>
        <dbReference type="ChEBI" id="CHEBI:49883"/>
    </cofactor>
</comment>
<dbReference type="InterPro" id="IPR051793">
    <property type="entry name" value="NADH:flavin_oxidoreductase"/>
</dbReference>
<dbReference type="InterPro" id="IPR001155">
    <property type="entry name" value="OxRdtase_FMN_N"/>
</dbReference>
<dbReference type="CDD" id="cd02803">
    <property type="entry name" value="OYE_like_FMN_family"/>
    <property type="match status" value="1"/>
</dbReference>
<dbReference type="GO" id="GO:0010181">
    <property type="term" value="F:FMN binding"/>
    <property type="evidence" value="ECO:0007669"/>
    <property type="project" value="InterPro"/>
</dbReference>
<dbReference type="InterPro" id="IPR023753">
    <property type="entry name" value="FAD/NAD-binding_dom"/>
</dbReference>
<evidence type="ECO:0000256" key="7">
    <source>
        <dbReference type="ARBA" id="ARBA00023002"/>
    </source>
</evidence>
<dbReference type="STRING" id="1108045.GORHZ_126_00440"/>
<gene>
    <name evidence="12" type="ORF">GORHZ_126_00440</name>
</gene>
<evidence type="ECO:0000256" key="1">
    <source>
        <dbReference type="ARBA" id="ARBA00001917"/>
    </source>
</evidence>
<dbReference type="PRINTS" id="PR00368">
    <property type="entry name" value="FADPNR"/>
</dbReference>
<dbReference type="eggNOG" id="COG1902">
    <property type="taxonomic scope" value="Bacteria"/>
</dbReference>
<protein>
    <submittedName>
        <fullName evidence="12">Putative 2,4-dienoyl-CoA reductase</fullName>
    </submittedName>
</protein>
<reference evidence="12 13" key="1">
    <citation type="submission" date="2012-08" db="EMBL/GenBank/DDBJ databases">
        <title>Whole genome shotgun sequence of Gordonia rhizosphera NBRC 16068.</title>
        <authorList>
            <person name="Takarada H."/>
            <person name="Isaki S."/>
            <person name="Hosoyama A."/>
            <person name="Tsuchikane K."/>
            <person name="Katsumata H."/>
            <person name="Baba S."/>
            <person name="Ohji S."/>
            <person name="Yamazaki S."/>
            <person name="Fujita N."/>
        </authorList>
    </citation>
    <scope>NUCLEOTIDE SEQUENCE [LARGE SCALE GENOMIC DNA]</scope>
    <source>
        <strain evidence="12 13">NBRC 16068</strain>
    </source>
</reference>
<dbReference type="InterPro" id="IPR013785">
    <property type="entry name" value="Aldolase_TIM"/>
</dbReference>
<accession>K6V557</accession>
<keyword evidence="8" id="KW-0408">Iron</keyword>
<dbReference type="AlphaFoldDB" id="K6V557"/>
<comment type="caution">
    <text evidence="12">The sequence shown here is derived from an EMBL/GenBank/DDBJ whole genome shotgun (WGS) entry which is preliminary data.</text>
</comment>
<evidence type="ECO:0000256" key="6">
    <source>
        <dbReference type="ARBA" id="ARBA00022723"/>
    </source>
</evidence>
<dbReference type="PANTHER" id="PTHR42917">
    <property type="entry name" value="2,4-DIENOYL-COA REDUCTASE"/>
    <property type="match status" value="1"/>
</dbReference>
<organism evidence="12 13">
    <name type="scientific">Gordonia rhizosphera NBRC 16068</name>
    <dbReference type="NCBI Taxonomy" id="1108045"/>
    <lineage>
        <taxon>Bacteria</taxon>
        <taxon>Bacillati</taxon>
        <taxon>Actinomycetota</taxon>
        <taxon>Actinomycetes</taxon>
        <taxon>Mycobacteriales</taxon>
        <taxon>Gordoniaceae</taxon>
        <taxon>Gordonia</taxon>
    </lineage>
</organism>
<dbReference type="RefSeq" id="WP_006334647.1">
    <property type="nucleotide sequence ID" value="NZ_BAHC01000126.1"/>
</dbReference>
<dbReference type="SUPFAM" id="SSF51905">
    <property type="entry name" value="FAD/NAD(P)-binding domain"/>
    <property type="match status" value="1"/>
</dbReference>
<name>K6V557_9ACTN</name>
<evidence type="ECO:0000256" key="8">
    <source>
        <dbReference type="ARBA" id="ARBA00023004"/>
    </source>
</evidence>
<dbReference type="Pfam" id="PF07992">
    <property type="entry name" value="Pyr_redox_2"/>
    <property type="match status" value="1"/>
</dbReference>
<evidence type="ECO:0000313" key="12">
    <source>
        <dbReference type="EMBL" id="GAB91303.1"/>
    </source>
</evidence>
<dbReference type="Gene3D" id="3.50.50.60">
    <property type="entry name" value="FAD/NAD(P)-binding domain"/>
    <property type="match status" value="1"/>
</dbReference>
<evidence type="ECO:0000313" key="13">
    <source>
        <dbReference type="Proteomes" id="UP000008363"/>
    </source>
</evidence>
<proteinExistence type="inferred from homology"/>
<evidence type="ECO:0000256" key="3">
    <source>
        <dbReference type="ARBA" id="ARBA00011048"/>
    </source>
</evidence>
<keyword evidence="13" id="KW-1185">Reference proteome</keyword>
<dbReference type="GO" id="GO:0016491">
    <property type="term" value="F:oxidoreductase activity"/>
    <property type="evidence" value="ECO:0007669"/>
    <property type="project" value="UniProtKB-KW"/>
</dbReference>
<keyword evidence="7" id="KW-0560">Oxidoreductase</keyword>
<keyword evidence="9" id="KW-0411">Iron-sulfur</keyword>
<dbReference type="Pfam" id="PF00724">
    <property type="entry name" value="Oxidored_FMN"/>
    <property type="match status" value="1"/>
</dbReference>
<evidence type="ECO:0000256" key="4">
    <source>
        <dbReference type="ARBA" id="ARBA00022630"/>
    </source>
</evidence>
<feature type="domain" description="FAD/NAD(P)-binding" evidence="11">
    <location>
        <begin position="396"/>
        <end position="612"/>
    </location>
</feature>
<comment type="similarity">
    <text evidence="3">In the N-terminal section; belongs to the NADH:flavin oxidoreductase/NADH oxidase family.</text>
</comment>
<keyword evidence="4" id="KW-0285">Flavoprotein</keyword>
<dbReference type="Gene3D" id="3.20.20.70">
    <property type="entry name" value="Aldolase class I"/>
    <property type="match status" value="1"/>
</dbReference>
<feature type="domain" description="NADH:flavin oxidoreductase/NADH oxidase N-terminal" evidence="10">
    <location>
        <begin position="9"/>
        <end position="350"/>
    </location>
</feature>
<evidence type="ECO:0000256" key="5">
    <source>
        <dbReference type="ARBA" id="ARBA00022643"/>
    </source>
</evidence>
<dbReference type="Gene3D" id="3.40.50.720">
    <property type="entry name" value="NAD(P)-binding Rossmann-like Domain"/>
    <property type="match status" value="1"/>
</dbReference>
<dbReference type="GO" id="GO:0051536">
    <property type="term" value="F:iron-sulfur cluster binding"/>
    <property type="evidence" value="ECO:0007669"/>
    <property type="project" value="UniProtKB-KW"/>
</dbReference>
<keyword evidence="6" id="KW-0479">Metal-binding</keyword>
<dbReference type="SUPFAM" id="SSF51395">
    <property type="entry name" value="FMN-linked oxidoreductases"/>
    <property type="match status" value="1"/>
</dbReference>
<dbReference type="Proteomes" id="UP000008363">
    <property type="component" value="Unassembled WGS sequence"/>
</dbReference>
<evidence type="ECO:0000259" key="11">
    <source>
        <dbReference type="Pfam" id="PF07992"/>
    </source>
</evidence>
<dbReference type="PANTHER" id="PTHR42917:SF2">
    <property type="entry name" value="2,4-DIENOYL-COA REDUCTASE [(2E)-ENOYL-COA-PRODUCING]"/>
    <property type="match status" value="1"/>
</dbReference>
<evidence type="ECO:0000256" key="2">
    <source>
        <dbReference type="ARBA" id="ARBA00001966"/>
    </source>
</evidence>
<comment type="cofactor">
    <cofactor evidence="1">
        <name>FMN</name>
        <dbReference type="ChEBI" id="CHEBI:58210"/>
    </cofactor>
</comment>
<evidence type="ECO:0000259" key="10">
    <source>
        <dbReference type="Pfam" id="PF00724"/>
    </source>
</evidence>
<dbReference type="EMBL" id="BAHC01000126">
    <property type="protein sequence ID" value="GAB91303.1"/>
    <property type="molecule type" value="Genomic_DNA"/>
</dbReference>
<dbReference type="InterPro" id="IPR036188">
    <property type="entry name" value="FAD/NAD-bd_sf"/>
</dbReference>
<dbReference type="GO" id="GO:0046872">
    <property type="term" value="F:metal ion binding"/>
    <property type="evidence" value="ECO:0007669"/>
    <property type="project" value="UniProtKB-KW"/>
</dbReference>
<dbReference type="OrthoDB" id="3169239at2"/>
<evidence type="ECO:0000256" key="9">
    <source>
        <dbReference type="ARBA" id="ARBA00023014"/>
    </source>
</evidence>
<sequence length="656" mass="71090">MTPTKLEPLFEPFSIRNLTLKNRLVQTSMYSWYATSEGEVSDRHMAYMVRRARGGAGLIMVENTCIDWATGRGSGMPIRIDEDRFIPGLNDLANALHREGAKIGVQLYHAGRQSDARARLVKAGIATDEPAPLSASDVTSTAIGDQPRPMLVSEIDDMVEKFAAAALRAVNAGIDVIEVHAVHGYLLTQFFSPQTNHRDDEYGGSLENRARFLRRVVRRVREVVGPDYPLICRFSADERVPGGASIEDNLQLARWLAEDGIDVFNVSAGTYEARQWIYVPAGVEPGVLVPLATAVREATGKPVIGISRLGMDLPKAAEFVASGAIDLVGMGRSQLADPDTVAKNRAGRADDVRPCIACAECAREFIAKQKRMQCVVNPELGYEFRGTMRPAPVSQRIVVIGAGPAGMEAARSAAIRGHDVVLVEAEPEIGGQLRHSLLPRFHRQEMTSLLNWWKRELDRLKVEIRVGTRVRAEMLNDFAADQIMVASGALWQPPAHLVELLGDRPTSHDVLLDVAAFAGSAVVIGGTEAGLNAALALAEAGTETTLVDDATIGPEISDLMRNEMLHQAREAGVRIIENAAVVSAGREGARSVLGLRTADTGDITVTVDHAIVSLKPTSAVSEWNAEQDLRFLGTVATPAGRLYQATQDGFWATAEY</sequence>
<keyword evidence="5" id="KW-0288">FMN</keyword>